<dbReference type="EC" id="3.6.-.-" evidence="4"/>
<feature type="domain" description="Nudix hydrolase" evidence="3">
    <location>
        <begin position="43"/>
        <end position="174"/>
    </location>
</feature>
<evidence type="ECO:0000313" key="4">
    <source>
        <dbReference type="EMBL" id="MFD1527353.1"/>
    </source>
</evidence>
<gene>
    <name evidence="4" type="ORF">ACFR9S_13790</name>
</gene>
<reference evidence="4 5" key="1">
    <citation type="journal article" date="2019" name="Int. J. Syst. Evol. Microbiol.">
        <title>The Global Catalogue of Microorganisms (GCM) 10K type strain sequencing project: providing services to taxonomists for standard genome sequencing and annotation.</title>
        <authorList>
            <consortium name="The Broad Institute Genomics Platform"/>
            <consortium name="The Broad Institute Genome Sequencing Center for Infectious Disease"/>
            <person name="Wu L."/>
            <person name="Ma J."/>
        </authorList>
    </citation>
    <scope>NUCLEOTIDE SEQUENCE [LARGE SCALE GENOMIC DNA]</scope>
    <source>
        <strain evidence="4 5">CGMCC 1.12285</strain>
    </source>
</reference>
<comment type="cofactor">
    <cofactor evidence="1">
        <name>Mg(2+)</name>
        <dbReference type="ChEBI" id="CHEBI:18420"/>
    </cofactor>
</comment>
<proteinExistence type="predicted"/>
<dbReference type="Gene3D" id="3.90.79.10">
    <property type="entry name" value="Nucleoside Triphosphate Pyrophosphohydrolase"/>
    <property type="match status" value="1"/>
</dbReference>
<dbReference type="InterPro" id="IPR015797">
    <property type="entry name" value="NUDIX_hydrolase-like_dom_sf"/>
</dbReference>
<dbReference type="PANTHER" id="PTHR11839">
    <property type="entry name" value="UDP/ADP-SUGAR PYROPHOSPHATASE"/>
    <property type="match status" value="1"/>
</dbReference>
<dbReference type="CDD" id="cd03424">
    <property type="entry name" value="NUDIX_ADPRase_Nudt5_UGPPase_Nudt14"/>
    <property type="match status" value="1"/>
</dbReference>
<dbReference type="PROSITE" id="PS51462">
    <property type="entry name" value="NUDIX"/>
    <property type="match status" value="1"/>
</dbReference>
<protein>
    <submittedName>
        <fullName evidence="4">NUDIX hydrolase</fullName>
        <ecNumber evidence="4">3.6.-.-</ecNumber>
    </submittedName>
</protein>
<comment type="caution">
    <text evidence="4">The sequence shown here is derived from an EMBL/GenBank/DDBJ whole genome shotgun (WGS) entry which is preliminary data.</text>
</comment>
<dbReference type="InterPro" id="IPR000086">
    <property type="entry name" value="NUDIX_hydrolase_dom"/>
</dbReference>
<dbReference type="SUPFAM" id="SSF55811">
    <property type="entry name" value="Nudix"/>
    <property type="match status" value="1"/>
</dbReference>
<keyword evidence="2 4" id="KW-0378">Hydrolase</keyword>
<evidence type="ECO:0000256" key="1">
    <source>
        <dbReference type="ARBA" id="ARBA00001946"/>
    </source>
</evidence>
<keyword evidence="5" id="KW-1185">Reference proteome</keyword>
<evidence type="ECO:0000313" key="5">
    <source>
        <dbReference type="Proteomes" id="UP001597111"/>
    </source>
</evidence>
<dbReference type="PANTHER" id="PTHR11839:SF18">
    <property type="entry name" value="NUDIX HYDROLASE DOMAIN-CONTAINING PROTEIN"/>
    <property type="match status" value="1"/>
</dbReference>
<dbReference type="RefSeq" id="WP_379732042.1">
    <property type="nucleotide sequence ID" value="NZ_JBHSWZ010000192.1"/>
</dbReference>
<evidence type="ECO:0000256" key="2">
    <source>
        <dbReference type="ARBA" id="ARBA00022801"/>
    </source>
</evidence>
<dbReference type="Proteomes" id="UP001597111">
    <property type="component" value="Unassembled WGS sequence"/>
</dbReference>
<evidence type="ECO:0000259" key="3">
    <source>
        <dbReference type="PROSITE" id="PS51462"/>
    </source>
</evidence>
<dbReference type="EMBL" id="JBHUDH010000187">
    <property type="protein sequence ID" value="MFD1527353.1"/>
    <property type="molecule type" value="Genomic_DNA"/>
</dbReference>
<dbReference type="GO" id="GO:0016787">
    <property type="term" value="F:hydrolase activity"/>
    <property type="evidence" value="ECO:0007669"/>
    <property type="project" value="UniProtKB-KW"/>
</dbReference>
<accession>A0ABD6B8Z4</accession>
<dbReference type="Pfam" id="PF00293">
    <property type="entry name" value="NUDIX"/>
    <property type="match status" value="1"/>
</dbReference>
<name>A0ABD6B8Z4_9EURY</name>
<dbReference type="AlphaFoldDB" id="A0ABD6B8Z4"/>
<organism evidence="4 5">
    <name type="scientific">Halolamina salina</name>
    <dbReference type="NCBI Taxonomy" id="1220023"/>
    <lineage>
        <taxon>Archaea</taxon>
        <taxon>Methanobacteriati</taxon>
        <taxon>Methanobacteriota</taxon>
        <taxon>Stenosarchaea group</taxon>
        <taxon>Halobacteria</taxon>
        <taxon>Halobacteriales</taxon>
        <taxon>Haloferacaceae</taxon>
    </lineage>
</organism>
<sequence length="181" mass="20097">MTEDDLAWETLDTEIDYRCPGFAVRRDDVELPDGTETEYHHVEEVESVVVLPFLPGGDEVVLIEEWRQAVGRVNRGLPAGGVEPEEDDLEAAARRELREETGYTADSIEHLCTTEPVNGIANSLHHTFVARGCEPAAEQELDDDESIRTLTTDYDDLVAAVRDGEIRDGRAALAVSRYELG</sequence>